<feature type="binding site" description="axial binding residue" evidence="9">
    <location>
        <position position="556"/>
    </location>
    <ligand>
        <name>heme</name>
        <dbReference type="ChEBI" id="CHEBI:30413"/>
    </ligand>
    <ligandPart>
        <name>Fe</name>
        <dbReference type="ChEBI" id="CHEBI:18248"/>
    </ligandPart>
</feature>
<evidence type="ECO:0000256" key="6">
    <source>
        <dbReference type="ARBA" id="ARBA00023002"/>
    </source>
</evidence>
<evidence type="ECO:0000313" key="12">
    <source>
        <dbReference type="EMBL" id="EKJ73818.1"/>
    </source>
</evidence>
<dbReference type="SUPFAM" id="SSF48264">
    <property type="entry name" value="Cytochrome P450"/>
    <property type="match status" value="1"/>
</dbReference>
<keyword evidence="11" id="KW-0472">Membrane</keyword>
<evidence type="ECO:0000256" key="4">
    <source>
        <dbReference type="ARBA" id="ARBA00022617"/>
    </source>
</evidence>
<dbReference type="GeneID" id="20364637"/>
<evidence type="ECO:0000313" key="13">
    <source>
        <dbReference type="Proteomes" id="UP000007978"/>
    </source>
</evidence>
<dbReference type="RefSeq" id="XP_009257412.1">
    <property type="nucleotide sequence ID" value="XM_009259137.1"/>
</dbReference>
<keyword evidence="4 9" id="KW-0349">Heme</keyword>
<comment type="pathway">
    <text evidence="2">Secondary metabolite biosynthesis.</text>
</comment>
<dbReference type="InterPro" id="IPR002403">
    <property type="entry name" value="Cyt_P450_E_grp-IV"/>
</dbReference>
<evidence type="ECO:0000256" key="1">
    <source>
        <dbReference type="ARBA" id="ARBA00001971"/>
    </source>
</evidence>
<evidence type="ECO:0000256" key="3">
    <source>
        <dbReference type="ARBA" id="ARBA00010617"/>
    </source>
</evidence>
<evidence type="ECO:0000256" key="11">
    <source>
        <dbReference type="SAM" id="Phobius"/>
    </source>
</evidence>
<dbReference type="InterPro" id="IPR050121">
    <property type="entry name" value="Cytochrome_P450_monoxygenase"/>
</dbReference>
<accession>K3VKE2</accession>
<dbReference type="InterPro" id="IPR036396">
    <property type="entry name" value="Cyt_P450_sf"/>
</dbReference>
<organism evidence="12 13">
    <name type="scientific">Fusarium pseudograminearum (strain CS3096)</name>
    <name type="common">Wheat and barley crown-rot fungus</name>
    <dbReference type="NCBI Taxonomy" id="1028729"/>
    <lineage>
        <taxon>Eukaryota</taxon>
        <taxon>Fungi</taxon>
        <taxon>Dikarya</taxon>
        <taxon>Ascomycota</taxon>
        <taxon>Pezizomycotina</taxon>
        <taxon>Sordariomycetes</taxon>
        <taxon>Hypocreomycetidae</taxon>
        <taxon>Hypocreales</taxon>
        <taxon>Nectriaceae</taxon>
        <taxon>Fusarium</taxon>
    </lineage>
</organism>
<dbReference type="Proteomes" id="UP000007978">
    <property type="component" value="Chromosome 2"/>
</dbReference>
<dbReference type="GO" id="GO:0016705">
    <property type="term" value="F:oxidoreductase activity, acting on paired donors, with incorporation or reduction of molecular oxygen"/>
    <property type="evidence" value="ECO:0007669"/>
    <property type="project" value="InterPro"/>
</dbReference>
<comment type="cofactor">
    <cofactor evidence="1 9">
        <name>heme</name>
        <dbReference type="ChEBI" id="CHEBI:30413"/>
    </cofactor>
</comment>
<reference evidence="12 13" key="1">
    <citation type="journal article" date="2012" name="PLoS Pathog.">
        <title>Comparative pathogenomics reveals horizontally acquired novel virulence genes in fungi infecting cereal hosts.</title>
        <authorList>
            <person name="Gardiner D.M."/>
            <person name="McDonald M.C."/>
            <person name="Covarelli L."/>
            <person name="Solomon P.S."/>
            <person name="Rusu A.G."/>
            <person name="Marshall M."/>
            <person name="Kazan K."/>
            <person name="Chakraborty S."/>
            <person name="McDonald B.A."/>
            <person name="Manners J.M."/>
        </authorList>
    </citation>
    <scope>NUCLEOTIDE SEQUENCE [LARGE SCALE GENOMIC DNA]</scope>
    <source>
        <strain evidence="12 13">CS3096</strain>
    </source>
</reference>
<keyword evidence="11" id="KW-0812">Transmembrane</keyword>
<feature type="transmembrane region" description="Helical" evidence="11">
    <location>
        <begin position="117"/>
        <end position="140"/>
    </location>
</feature>
<dbReference type="InterPro" id="IPR017972">
    <property type="entry name" value="Cyt_P450_CS"/>
</dbReference>
<dbReference type="eggNOG" id="KOG0158">
    <property type="taxonomic scope" value="Eukaryota"/>
</dbReference>
<keyword evidence="11" id="KW-1133">Transmembrane helix</keyword>
<dbReference type="PANTHER" id="PTHR24305:SF162">
    <property type="entry name" value="P450, PUTATIVE (EUROFUNG)-RELATED"/>
    <property type="match status" value="1"/>
</dbReference>
<feature type="non-terminal residue" evidence="12">
    <location>
        <position position="1"/>
    </location>
</feature>
<evidence type="ECO:0000256" key="7">
    <source>
        <dbReference type="ARBA" id="ARBA00023004"/>
    </source>
</evidence>
<dbReference type="Gene3D" id="1.10.630.10">
    <property type="entry name" value="Cytochrome P450"/>
    <property type="match status" value="1"/>
</dbReference>
<dbReference type="EMBL" id="AFNW01000127">
    <property type="protein sequence ID" value="EKJ73818.1"/>
    <property type="molecule type" value="Genomic_DNA"/>
</dbReference>
<keyword evidence="13" id="KW-1185">Reference proteome</keyword>
<keyword evidence="8 10" id="KW-0503">Monooxygenase</keyword>
<sequence length="610" mass="68601">SRQVIKKWWLRKRHLEKSITLCKTNTQADIQSPSRSGHTSRQWWLLHGAKALYPSTTDYMELFAPPTCKRDMASSRPAISAFASFLLGITDAQFTPIHQLMVVVELHRARSWLSDPLVFTQAAVIGSIVFVFLLGLYNYFLHPIAHIKGPFLAAVTPISLIRSVAGHRLNNDIKALHHKYGHVVRIAPNELSFSSERALRDIHNPGPDSHHFTKRGTSEDLILRFVFGAKNILLVDEGEDHKRLRGALQPAFTAKAMRDQQDITHYHVQKTVERLLEAAMDPSQTISLTKELNKLVWGNVGNLAFGEPATLEQLEHHEKAKDLHAQIAPILEFFQYLNGNPILGLAARGLVGISRKVFGLSGNILGKDQLRRHIASQQGQKNFLTAILGAKESSGLSFDEIHSNMLLLLMGGYDSSAASLSAIFYYLLREPQQYKRLQSELHHAYSSVNDITCNSLLSQPMLNACINESLRLVPPFNGHGSHRITTSGTMIDGVWVPAGTLISADFYSLHRDPSCWAFPDEYRPERWLKEHQGPGTPFEKDVRTAWRPFSLGPRVCVGREMALQSIRLAVAKIVYTFDMTLANRDFVWDRDAGSHYMWHDFDIAVTVAKA</sequence>
<keyword evidence="7 9" id="KW-0408">Iron</keyword>
<evidence type="ECO:0000256" key="5">
    <source>
        <dbReference type="ARBA" id="ARBA00022723"/>
    </source>
</evidence>
<dbReference type="Pfam" id="PF00067">
    <property type="entry name" value="p450"/>
    <property type="match status" value="1"/>
</dbReference>
<dbReference type="KEGG" id="fpu:FPSE_06019"/>
<keyword evidence="6 10" id="KW-0560">Oxidoreductase</keyword>
<dbReference type="PRINTS" id="PR00385">
    <property type="entry name" value="P450"/>
</dbReference>
<dbReference type="PRINTS" id="PR00465">
    <property type="entry name" value="EP450IV"/>
</dbReference>
<dbReference type="InterPro" id="IPR001128">
    <property type="entry name" value="Cyt_P450"/>
</dbReference>
<comment type="similarity">
    <text evidence="3 10">Belongs to the cytochrome P450 family.</text>
</comment>
<dbReference type="GO" id="GO:0020037">
    <property type="term" value="F:heme binding"/>
    <property type="evidence" value="ECO:0007669"/>
    <property type="project" value="InterPro"/>
</dbReference>
<dbReference type="GO" id="GO:0005506">
    <property type="term" value="F:iron ion binding"/>
    <property type="evidence" value="ECO:0007669"/>
    <property type="project" value="InterPro"/>
</dbReference>
<dbReference type="AlphaFoldDB" id="K3VKE2"/>
<evidence type="ECO:0000256" key="2">
    <source>
        <dbReference type="ARBA" id="ARBA00005179"/>
    </source>
</evidence>
<keyword evidence="5 9" id="KW-0479">Metal-binding</keyword>
<evidence type="ECO:0000256" key="8">
    <source>
        <dbReference type="ARBA" id="ARBA00023033"/>
    </source>
</evidence>
<evidence type="ECO:0000256" key="9">
    <source>
        <dbReference type="PIRSR" id="PIRSR602403-1"/>
    </source>
</evidence>
<dbReference type="PROSITE" id="PS00086">
    <property type="entry name" value="CYTOCHROME_P450"/>
    <property type="match status" value="1"/>
</dbReference>
<comment type="caution">
    <text evidence="12">The sequence shown here is derived from an EMBL/GenBank/DDBJ whole genome shotgun (WGS) entry which is preliminary data.</text>
</comment>
<protein>
    <submittedName>
        <fullName evidence="12">Uncharacterized protein</fullName>
    </submittedName>
</protein>
<dbReference type="OrthoDB" id="1470350at2759"/>
<dbReference type="PANTHER" id="PTHR24305">
    <property type="entry name" value="CYTOCHROME P450"/>
    <property type="match status" value="1"/>
</dbReference>
<gene>
    <name evidence="12" type="ORF">FPSE_06019</name>
</gene>
<proteinExistence type="inferred from homology"/>
<evidence type="ECO:0000256" key="10">
    <source>
        <dbReference type="RuleBase" id="RU000461"/>
    </source>
</evidence>
<dbReference type="GO" id="GO:0004497">
    <property type="term" value="F:monooxygenase activity"/>
    <property type="evidence" value="ECO:0007669"/>
    <property type="project" value="UniProtKB-KW"/>
</dbReference>
<name>K3VKE2_FUSPC</name>